<organism evidence="5 6">
    <name type="scientific">Kaistia soli DSM 19436</name>
    <dbReference type="NCBI Taxonomy" id="1122133"/>
    <lineage>
        <taxon>Bacteria</taxon>
        <taxon>Pseudomonadati</taxon>
        <taxon>Pseudomonadota</taxon>
        <taxon>Alphaproteobacteria</taxon>
        <taxon>Hyphomicrobiales</taxon>
        <taxon>Kaistiaceae</taxon>
        <taxon>Kaistia</taxon>
    </lineage>
</organism>
<feature type="signal peptide" evidence="2">
    <location>
        <begin position="1"/>
        <end position="32"/>
    </location>
</feature>
<dbReference type="Pfam" id="PF25954">
    <property type="entry name" value="Beta-barrel_RND_2"/>
    <property type="match status" value="1"/>
</dbReference>
<dbReference type="Gene3D" id="2.40.420.20">
    <property type="match status" value="1"/>
</dbReference>
<dbReference type="STRING" id="1122133.SAMN02745157_4635"/>
<dbReference type="Gene3D" id="2.40.30.170">
    <property type="match status" value="1"/>
</dbReference>
<dbReference type="AlphaFoldDB" id="A0A1M5LLX3"/>
<dbReference type="RefSeq" id="WP_073057900.1">
    <property type="nucleotide sequence ID" value="NZ_FQUP01000006.1"/>
</dbReference>
<dbReference type="InterPro" id="IPR006143">
    <property type="entry name" value="RND_pump_MFP"/>
</dbReference>
<sequence>MKFEIRLAASAALAAFLAGACITLLSAPAAFGAEAAAPAAVARPPAITVAPAARGEVVETETVVGSLVPREEVLVGVDLDGYRLTELLVEEGDRVKAGQVLARLSTDTLEVLLAQNASSLARNDAAIAQARSQIAEAVATEVEAKSSLERGTSLQEKGFASTSVLDQRRSLAGAATARRAAAEQGLAVAEADKALTEALRRELELRLAKTEIKAPTDGIVLSRNARIGAIVSGGGEPLFRIAEDGAIEMEAQVPETALARIAIGQPVEIHSAGIDAVIEGKVRLVAPRIDSTSRLGRVRVALAPDAKVNAGAFARGTVEIARHAGVMLPQSAIVTLDGKPTAQVVKDGKVETRALVTGISGNGVVEIRSGVAEGEDVILRAGTFVRDGDQVTPVLASAQGAKG</sequence>
<keyword evidence="6" id="KW-1185">Reference proteome</keyword>
<dbReference type="PANTHER" id="PTHR30469:SF15">
    <property type="entry name" value="HLYD FAMILY OF SECRETION PROTEINS"/>
    <property type="match status" value="1"/>
</dbReference>
<accession>A0A1M5LLX3</accession>
<dbReference type="SUPFAM" id="SSF111369">
    <property type="entry name" value="HlyD-like secretion proteins"/>
    <property type="match status" value="1"/>
</dbReference>
<evidence type="ECO:0000313" key="6">
    <source>
        <dbReference type="Proteomes" id="UP000184485"/>
    </source>
</evidence>
<comment type="similarity">
    <text evidence="1">Belongs to the membrane fusion protein (MFP) (TC 8.A.1) family.</text>
</comment>
<name>A0A1M5LLX3_9HYPH</name>
<gene>
    <name evidence="5" type="ORF">SAMN02745157_4635</name>
</gene>
<dbReference type="Proteomes" id="UP000184485">
    <property type="component" value="Unassembled WGS sequence"/>
</dbReference>
<dbReference type="InterPro" id="IPR058792">
    <property type="entry name" value="Beta-barrel_RND_2"/>
</dbReference>
<reference evidence="5 6" key="1">
    <citation type="submission" date="2016-11" db="EMBL/GenBank/DDBJ databases">
        <authorList>
            <person name="Jaros S."/>
            <person name="Januszkiewicz K."/>
            <person name="Wedrychowicz H."/>
        </authorList>
    </citation>
    <scope>NUCLEOTIDE SEQUENCE [LARGE SCALE GENOMIC DNA]</scope>
    <source>
        <strain evidence="5 6">DSM 19436</strain>
    </source>
</reference>
<dbReference type="GO" id="GO:0015562">
    <property type="term" value="F:efflux transmembrane transporter activity"/>
    <property type="evidence" value="ECO:0007669"/>
    <property type="project" value="TreeGrafter"/>
</dbReference>
<dbReference type="PROSITE" id="PS51257">
    <property type="entry name" value="PROKAR_LIPOPROTEIN"/>
    <property type="match status" value="1"/>
</dbReference>
<evidence type="ECO:0000256" key="1">
    <source>
        <dbReference type="ARBA" id="ARBA00009477"/>
    </source>
</evidence>
<dbReference type="InterPro" id="IPR058639">
    <property type="entry name" value="BSH_YknX-like"/>
</dbReference>
<dbReference type="OrthoDB" id="7422354at2"/>
<evidence type="ECO:0000259" key="3">
    <source>
        <dbReference type="Pfam" id="PF25954"/>
    </source>
</evidence>
<dbReference type="NCBIfam" id="TIGR01730">
    <property type="entry name" value="RND_mfp"/>
    <property type="match status" value="1"/>
</dbReference>
<dbReference type="PANTHER" id="PTHR30469">
    <property type="entry name" value="MULTIDRUG RESISTANCE PROTEIN MDTA"/>
    <property type="match status" value="1"/>
</dbReference>
<feature type="chain" id="PRO_5012296489" evidence="2">
    <location>
        <begin position="33"/>
        <end position="403"/>
    </location>
</feature>
<evidence type="ECO:0000313" key="5">
    <source>
        <dbReference type="EMBL" id="SHG66025.1"/>
    </source>
</evidence>
<proteinExistence type="inferred from homology"/>
<protein>
    <submittedName>
        <fullName evidence="5">RND family efflux transporter, MFP subunit</fullName>
    </submittedName>
</protein>
<keyword evidence="2" id="KW-0732">Signal</keyword>
<feature type="domain" description="CusB-like beta-barrel" evidence="3">
    <location>
        <begin position="250"/>
        <end position="317"/>
    </location>
</feature>
<dbReference type="EMBL" id="FQUP01000006">
    <property type="protein sequence ID" value="SHG66025.1"/>
    <property type="molecule type" value="Genomic_DNA"/>
</dbReference>
<dbReference type="Pfam" id="PF25984">
    <property type="entry name" value="BSH_YknX"/>
    <property type="match status" value="1"/>
</dbReference>
<evidence type="ECO:0000256" key="2">
    <source>
        <dbReference type="SAM" id="SignalP"/>
    </source>
</evidence>
<dbReference type="Gene3D" id="1.10.287.470">
    <property type="entry name" value="Helix hairpin bin"/>
    <property type="match status" value="1"/>
</dbReference>
<evidence type="ECO:0000259" key="4">
    <source>
        <dbReference type="Pfam" id="PF25984"/>
    </source>
</evidence>
<feature type="domain" description="YknX-like barrel-sandwich hybrid" evidence="4">
    <location>
        <begin position="84"/>
        <end position="241"/>
    </location>
</feature>
<dbReference type="GO" id="GO:1990281">
    <property type="term" value="C:efflux pump complex"/>
    <property type="evidence" value="ECO:0007669"/>
    <property type="project" value="TreeGrafter"/>
</dbReference>
<dbReference type="Gene3D" id="2.40.50.100">
    <property type="match status" value="1"/>
</dbReference>